<keyword evidence="5" id="KW-0256">Endoplasmic reticulum</keyword>
<dbReference type="EMBL" id="GEEE01008924">
    <property type="protein sequence ID" value="JAP54301.1"/>
    <property type="molecule type" value="Transcribed_RNA"/>
</dbReference>
<dbReference type="GO" id="GO:0140662">
    <property type="term" value="F:ATP-dependent protein folding chaperone"/>
    <property type="evidence" value="ECO:0007669"/>
    <property type="project" value="InterPro"/>
</dbReference>
<dbReference type="Gene3D" id="3.30.30.30">
    <property type="match status" value="1"/>
</dbReference>
<protein>
    <recommendedName>
        <fullName evidence="8">Hypoxia up-regulated protein 1</fullName>
    </recommendedName>
</protein>
<evidence type="ECO:0000256" key="5">
    <source>
        <dbReference type="ARBA" id="ARBA00022824"/>
    </source>
</evidence>
<feature type="region of interest" description="Disordered" evidence="10">
    <location>
        <begin position="903"/>
        <end position="957"/>
    </location>
</feature>
<feature type="compositionally biased region" description="Low complexity" evidence="10">
    <location>
        <begin position="592"/>
        <end position="618"/>
    </location>
</feature>
<keyword evidence="9" id="KW-0175">Coiled coil</keyword>
<evidence type="ECO:0000256" key="2">
    <source>
        <dbReference type="ARBA" id="ARBA00007381"/>
    </source>
</evidence>
<dbReference type="InterPro" id="IPR018181">
    <property type="entry name" value="Heat_shock_70_CS"/>
</dbReference>
<keyword evidence="4" id="KW-0547">Nucleotide-binding</keyword>
<dbReference type="GO" id="GO:0005524">
    <property type="term" value="F:ATP binding"/>
    <property type="evidence" value="ECO:0007669"/>
    <property type="project" value="UniProtKB-KW"/>
</dbReference>
<dbReference type="AlphaFoldDB" id="A0A0X3PQS5"/>
<evidence type="ECO:0000256" key="7">
    <source>
        <dbReference type="ARBA" id="ARBA00023186"/>
    </source>
</evidence>
<feature type="compositionally biased region" description="Polar residues" evidence="10">
    <location>
        <begin position="941"/>
        <end position="957"/>
    </location>
</feature>
<dbReference type="InterPro" id="IPR043129">
    <property type="entry name" value="ATPase_NBD"/>
</dbReference>
<dbReference type="InterPro" id="IPR029047">
    <property type="entry name" value="HSP70_peptide-bd_sf"/>
</dbReference>
<dbReference type="Gene3D" id="3.30.420.40">
    <property type="match status" value="2"/>
</dbReference>
<dbReference type="SUPFAM" id="SSF100934">
    <property type="entry name" value="Heat shock protein 70kD (HSP70), C-terminal subdomain"/>
    <property type="match status" value="1"/>
</dbReference>
<evidence type="ECO:0000256" key="1">
    <source>
        <dbReference type="ARBA" id="ARBA00004319"/>
    </source>
</evidence>
<evidence type="ECO:0000256" key="6">
    <source>
        <dbReference type="ARBA" id="ARBA00022840"/>
    </source>
</evidence>
<dbReference type="GO" id="GO:0034663">
    <property type="term" value="C:endoplasmic reticulum chaperone complex"/>
    <property type="evidence" value="ECO:0007669"/>
    <property type="project" value="TreeGrafter"/>
</dbReference>
<evidence type="ECO:0000256" key="4">
    <source>
        <dbReference type="ARBA" id="ARBA00022741"/>
    </source>
</evidence>
<keyword evidence="3 11" id="KW-0732">Signal</keyword>
<dbReference type="Gene3D" id="3.90.640.10">
    <property type="entry name" value="Actin, Chain A, domain 4"/>
    <property type="match status" value="1"/>
</dbReference>
<dbReference type="PROSITE" id="PS51257">
    <property type="entry name" value="PROKAR_LIPOPROTEIN"/>
    <property type="match status" value="1"/>
</dbReference>
<feature type="chain" id="PRO_5007051281" description="Hypoxia up-regulated protein 1" evidence="11">
    <location>
        <begin position="19"/>
        <end position="957"/>
    </location>
</feature>
<feature type="signal peptide" evidence="11">
    <location>
        <begin position="1"/>
        <end position="18"/>
    </location>
</feature>
<dbReference type="Pfam" id="PF00012">
    <property type="entry name" value="HSP70"/>
    <property type="match status" value="1"/>
</dbReference>
<dbReference type="Gene3D" id="2.60.34.10">
    <property type="entry name" value="Substrate Binding Domain Of DNAk, Chain A, domain 1"/>
    <property type="match status" value="1"/>
</dbReference>
<reference evidence="12" key="1">
    <citation type="submission" date="2016-01" db="EMBL/GenBank/DDBJ databases">
        <title>Reference transcriptome for the parasite Schistocephalus solidus: insights into the molecular evolution of parasitism.</title>
        <authorList>
            <person name="Hebert F.O."/>
            <person name="Grambauer S."/>
            <person name="Barber I."/>
            <person name="Landry C.R."/>
            <person name="Aubin-Horth N."/>
        </authorList>
    </citation>
    <scope>NUCLEOTIDE SEQUENCE</scope>
</reference>
<sequence length="957" mass="104822">MIRVGVLLLIFFSSSCYGISSMAIDIGNIFCKLAVVLPGVPMEIALDSASERKIATLVVIKKEKRIFGNAALPSAKRDPLTAFADLPSIVGKKLDHPAVKKYQERYPYHNLNYNSSNGLLTFSIDDQHFTAEELLGMFFEYLKNTAVKFSGAPMNTAVITVPSYFTQSDRLAILRVAELAGIEVLQLMNSNSAVGVNYGVFRRNSFDANPQNFMFFDVGYIGTTATVVSYKLAKSREGDILEENPHMFVLGVGSDPFLGTSDFIGRLLNHFVETFKASNPDLKTDVRKNPKAMAKLSVEAQRIFKILSANPEIYASVENVMQGRDFNLRVQRSELEAMCSDLVERIRKPVNTAIEASAVPLDSIQSVILFGGGTRVPMIQAALKELTGKSELGKSINSDEAAALGAVYQAAYHTPGFKVKRFVAKDINRIPVLVTFPRIPKEDETDVLNEDPFITRTLFQTANPCPQKRSITFNRLAKNMNFTIYYDEIPSDLKSYVEGSENLMNVTISGVEEAQSKFRNYSTRGVKAHFSLDHSCLLRLTEVNLLLDLINDTTEAQQGASALQKIADGISSFFGGGTGEATTQDTPDGANATTSESSTDATSTPTPASATTASDAPTSEPPATTPAPPPLKRSFVEPLPFEVNMVDGVVPSRADMADSRKLLRELNALDEERRETERLRNSLESNIYESREKSQSEPFTKHTTASERSVLDKLVSEASEWYHEDGFTASKKELEGWIQKLAAVVAPLDQRVHNFEQLPFALTQLSESLSNADKMLGIMKAFKIPQPAEKPTTPEGSAENATVGEGDEAKQNDSTTSPLPQLLHIFSEGEVKVFEGLVNTTKSWLENSTAALKIADLAADPPFTMLDVTDRVHRLAADLHFYSTKLENWRVAAERVRAEAARKAAADAATEQSTAEPTVAAEGQSPSEDAQTEPATEKEPLTTNATSIPETTPRSDL</sequence>
<dbReference type="InterPro" id="IPR029048">
    <property type="entry name" value="HSP70_C_sf"/>
</dbReference>
<dbReference type="PANTHER" id="PTHR45639">
    <property type="entry name" value="HSC70CB, ISOFORM G-RELATED"/>
    <property type="match status" value="1"/>
</dbReference>
<dbReference type="Gene3D" id="1.20.1270.10">
    <property type="match status" value="1"/>
</dbReference>
<evidence type="ECO:0000256" key="3">
    <source>
        <dbReference type="ARBA" id="ARBA00022729"/>
    </source>
</evidence>
<organism evidence="12">
    <name type="scientific">Schistocephalus solidus</name>
    <name type="common">Tapeworm</name>
    <dbReference type="NCBI Taxonomy" id="70667"/>
    <lineage>
        <taxon>Eukaryota</taxon>
        <taxon>Metazoa</taxon>
        <taxon>Spiralia</taxon>
        <taxon>Lophotrochozoa</taxon>
        <taxon>Platyhelminthes</taxon>
        <taxon>Cestoda</taxon>
        <taxon>Eucestoda</taxon>
        <taxon>Diphyllobothriidea</taxon>
        <taxon>Diphyllobothriidae</taxon>
        <taxon>Schistocephalus</taxon>
    </lineage>
</organism>
<evidence type="ECO:0000256" key="11">
    <source>
        <dbReference type="SAM" id="SignalP"/>
    </source>
</evidence>
<name>A0A0X3PQS5_SCHSO</name>
<feature type="coiled-coil region" evidence="9">
    <location>
        <begin position="659"/>
        <end position="686"/>
    </location>
</feature>
<comment type="subcellular location">
    <subcellularLocation>
        <location evidence="1">Endoplasmic reticulum lumen</location>
    </subcellularLocation>
</comment>
<dbReference type="GO" id="GO:0030968">
    <property type="term" value="P:endoplasmic reticulum unfolded protein response"/>
    <property type="evidence" value="ECO:0007669"/>
    <property type="project" value="TreeGrafter"/>
</dbReference>
<dbReference type="PRINTS" id="PR00301">
    <property type="entry name" value="HEATSHOCK70"/>
</dbReference>
<evidence type="ECO:0000313" key="12">
    <source>
        <dbReference type="EMBL" id="JAP54301.1"/>
    </source>
</evidence>
<evidence type="ECO:0000256" key="10">
    <source>
        <dbReference type="SAM" id="MobiDB-lite"/>
    </source>
</evidence>
<gene>
    <name evidence="12" type="ORF">TR87272</name>
</gene>
<proteinExistence type="inferred from homology"/>
<dbReference type="PANTHER" id="PTHR45639:SF3">
    <property type="entry name" value="HYPOXIA UP-REGULATED PROTEIN 1"/>
    <property type="match status" value="1"/>
</dbReference>
<dbReference type="SUPFAM" id="SSF53067">
    <property type="entry name" value="Actin-like ATPase domain"/>
    <property type="match status" value="2"/>
</dbReference>
<dbReference type="PROSITE" id="PS01036">
    <property type="entry name" value="HSP70_3"/>
    <property type="match status" value="1"/>
</dbReference>
<feature type="compositionally biased region" description="Pro residues" evidence="10">
    <location>
        <begin position="619"/>
        <end position="631"/>
    </location>
</feature>
<evidence type="ECO:0000256" key="9">
    <source>
        <dbReference type="SAM" id="Coils"/>
    </source>
</evidence>
<dbReference type="InterPro" id="IPR013126">
    <property type="entry name" value="Hsp_70_fam"/>
</dbReference>
<evidence type="ECO:0000256" key="8">
    <source>
        <dbReference type="ARBA" id="ARBA00040503"/>
    </source>
</evidence>
<feature type="region of interest" description="Disordered" evidence="10">
    <location>
        <begin position="786"/>
        <end position="817"/>
    </location>
</feature>
<keyword evidence="6" id="KW-0067">ATP-binding</keyword>
<comment type="similarity">
    <text evidence="2">Belongs to the heat shock protein 70 family.</text>
</comment>
<dbReference type="GO" id="GO:0005788">
    <property type="term" value="C:endoplasmic reticulum lumen"/>
    <property type="evidence" value="ECO:0007669"/>
    <property type="project" value="UniProtKB-SubCell"/>
</dbReference>
<feature type="region of interest" description="Disordered" evidence="10">
    <location>
        <begin position="576"/>
        <end position="633"/>
    </location>
</feature>
<keyword evidence="7" id="KW-0143">Chaperone</keyword>
<accession>A0A0X3PQS5</accession>
<dbReference type="CDD" id="cd10230">
    <property type="entry name" value="ASKHA_NBD_HSP70_HYOU1"/>
    <property type="match status" value="1"/>
</dbReference>